<evidence type="ECO:0000313" key="5">
    <source>
        <dbReference type="Proteomes" id="UP000033934"/>
    </source>
</evidence>
<dbReference type="PATRIC" id="fig|1618334.3.peg.495"/>
<feature type="domain" description="RRM" evidence="3">
    <location>
        <begin position="20"/>
        <end position="101"/>
    </location>
</feature>
<dbReference type="InterPro" id="IPR012677">
    <property type="entry name" value="Nucleotide-bd_a/b_plait_sf"/>
</dbReference>
<reference evidence="4 5" key="1">
    <citation type="journal article" date="2015" name="Nature">
        <title>rRNA introns, odd ribosomes, and small enigmatic genomes across a large radiation of phyla.</title>
        <authorList>
            <person name="Brown C.T."/>
            <person name="Hug L.A."/>
            <person name="Thomas B.C."/>
            <person name="Sharon I."/>
            <person name="Castelle C.J."/>
            <person name="Singh A."/>
            <person name="Wilkins M.J."/>
            <person name="Williams K.H."/>
            <person name="Banfield J.F."/>
        </authorList>
    </citation>
    <scope>NUCLEOTIDE SEQUENCE [LARGE SCALE GENOMIC DNA]</scope>
</reference>
<sequence>MTEETTEETTQNSAPANQDAKLYVGNLPYSTSEEDLTAIFTEVGEVAEGSAVIIRDRNHDNRSKGFGFITMATVELADKAIEALNGKEMEGRAILVAKARPQEDRPARAPMSHGNFNRRDRY</sequence>
<dbReference type="SUPFAM" id="SSF54928">
    <property type="entry name" value="RNA-binding domain, RBD"/>
    <property type="match status" value="1"/>
</dbReference>
<dbReference type="Gene3D" id="3.30.70.330">
    <property type="match status" value="1"/>
</dbReference>
<dbReference type="Proteomes" id="UP000033934">
    <property type="component" value="Unassembled WGS sequence"/>
</dbReference>
<dbReference type="AlphaFoldDB" id="A0A0G0NTU4"/>
<proteinExistence type="predicted"/>
<dbReference type="Pfam" id="PF00076">
    <property type="entry name" value="RRM_1"/>
    <property type="match status" value="1"/>
</dbReference>
<name>A0A0G0NTU4_9BACT</name>
<dbReference type="InterPro" id="IPR000504">
    <property type="entry name" value="RRM_dom"/>
</dbReference>
<dbReference type="PROSITE" id="PS50102">
    <property type="entry name" value="RRM"/>
    <property type="match status" value="1"/>
</dbReference>
<dbReference type="PANTHER" id="PTHR48027">
    <property type="entry name" value="HETEROGENEOUS NUCLEAR RIBONUCLEOPROTEIN 87F-RELATED"/>
    <property type="match status" value="1"/>
</dbReference>
<dbReference type="EMBL" id="LBVO01000030">
    <property type="protein sequence ID" value="KKQ89274.1"/>
    <property type="molecule type" value="Genomic_DNA"/>
</dbReference>
<evidence type="ECO:0000259" key="3">
    <source>
        <dbReference type="PROSITE" id="PS50102"/>
    </source>
</evidence>
<feature type="region of interest" description="Disordered" evidence="2">
    <location>
        <begin position="98"/>
        <end position="122"/>
    </location>
</feature>
<organism evidence="4 5">
    <name type="scientific">Berkelbacteria bacterium GW2011_GWA2_38_9</name>
    <dbReference type="NCBI Taxonomy" id="1618334"/>
    <lineage>
        <taxon>Bacteria</taxon>
        <taxon>Candidatus Berkelbacteria</taxon>
    </lineage>
</organism>
<accession>A0A0G0NTU4</accession>
<evidence type="ECO:0000256" key="1">
    <source>
        <dbReference type="ARBA" id="ARBA00022884"/>
    </source>
</evidence>
<keyword evidence="1" id="KW-0694">RNA-binding</keyword>
<evidence type="ECO:0000256" key="2">
    <source>
        <dbReference type="SAM" id="MobiDB-lite"/>
    </source>
</evidence>
<comment type="caution">
    <text evidence="4">The sequence shown here is derived from an EMBL/GenBank/DDBJ whole genome shotgun (WGS) entry which is preliminary data.</text>
</comment>
<dbReference type="InterPro" id="IPR052462">
    <property type="entry name" value="SLIRP/GR-RBP-like"/>
</dbReference>
<dbReference type="SMART" id="SM00360">
    <property type="entry name" value="RRM"/>
    <property type="match status" value="1"/>
</dbReference>
<dbReference type="GO" id="GO:0003723">
    <property type="term" value="F:RNA binding"/>
    <property type="evidence" value="ECO:0007669"/>
    <property type="project" value="UniProtKB-KW"/>
</dbReference>
<dbReference type="InterPro" id="IPR035979">
    <property type="entry name" value="RBD_domain_sf"/>
</dbReference>
<evidence type="ECO:0000313" key="4">
    <source>
        <dbReference type="EMBL" id="KKQ89274.1"/>
    </source>
</evidence>
<protein>
    <submittedName>
        <fullName evidence="4">RNA-binding protein</fullName>
    </submittedName>
</protein>
<gene>
    <name evidence="4" type="ORF">UT11_C0030G0009</name>
</gene>